<dbReference type="AlphaFoldDB" id="A0A418T434"/>
<protein>
    <submittedName>
        <fullName evidence="2">Uncharacterized protein</fullName>
    </submittedName>
</protein>
<dbReference type="EMBL" id="QZCG01000002">
    <property type="protein sequence ID" value="RJE87946.1"/>
    <property type="molecule type" value="Genomic_DNA"/>
</dbReference>
<comment type="caution">
    <text evidence="2">The sequence shown here is derived from an EMBL/GenBank/DDBJ whole genome shotgun (WGS) entry which is preliminary data.</text>
</comment>
<proteinExistence type="predicted"/>
<sequence>MSIIDSMQNILQPIIVDYAVWLILAALAWFFRRLPERWRIDIEAKHREALHWALYTGVGLVIDNLQRHPSIAVPDRAAGEIVDYVRRSVPGAIRKLGPSQEQLEQMARAKLQERLDAITGRDRLTEALEDAGIR</sequence>
<dbReference type="RefSeq" id="WP_119745900.1">
    <property type="nucleotide sequence ID" value="NZ_QZCG01000002.1"/>
</dbReference>
<keyword evidence="3" id="KW-1185">Reference proteome</keyword>
<accession>A0A418T434</accession>
<evidence type="ECO:0000313" key="2">
    <source>
        <dbReference type="EMBL" id="RJE87946.1"/>
    </source>
</evidence>
<name>A0A418T434_9RHOB</name>
<dbReference type="Proteomes" id="UP000284202">
    <property type="component" value="Unassembled WGS sequence"/>
</dbReference>
<dbReference type="OrthoDB" id="7775871at2"/>
<organism evidence="2 3">
    <name type="scientific">Paracoccus onubensis</name>
    <dbReference type="NCBI Taxonomy" id="1675788"/>
    <lineage>
        <taxon>Bacteria</taxon>
        <taxon>Pseudomonadati</taxon>
        <taxon>Pseudomonadota</taxon>
        <taxon>Alphaproteobacteria</taxon>
        <taxon>Rhodobacterales</taxon>
        <taxon>Paracoccaceae</taxon>
        <taxon>Paracoccus</taxon>
    </lineage>
</organism>
<feature type="transmembrane region" description="Helical" evidence="1">
    <location>
        <begin position="12"/>
        <end position="31"/>
    </location>
</feature>
<keyword evidence="1" id="KW-0812">Transmembrane</keyword>
<evidence type="ECO:0000256" key="1">
    <source>
        <dbReference type="SAM" id="Phobius"/>
    </source>
</evidence>
<evidence type="ECO:0000313" key="3">
    <source>
        <dbReference type="Proteomes" id="UP000284202"/>
    </source>
</evidence>
<gene>
    <name evidence="2" type="ORF">D3P04_03225</name>
</gene>
<keyword evidence="1" id="KW-1133">Transmembrane helix</keyword>
<keyword evidence="1" id="KW-0472">Membrane</keyword>
<reference evidence="3" key="1">
    <citation type="submission" date="2018-09" db="EMBL/GenBank/DDBJ databases">
        <title>Acidovorax cavernicola nov. sp. isolated from Gruta de las Maravillas (Aracena, Spain).</title>
        <authorList>
            <person name="Jurado V."/>
            <person name="Gutierrez-Patricio S."/>
            <person name="Gonzalez-Pimentel J.L."/>
            <person name="Miller A.Z."/>
            <person name="Laiz L."/>
            <person name="Saiz-Jimenez C."/>
        </authorList>
    </citation>
    <scope>NUCLEOTIDE SEQUENCE [LARGE SCALE GENOMIC DNA]</scope>
    <source>
        <strain evidence="3">1011MAR3C25</strain>
    </source>
</reference>